<organism evidence="3 4">
    <name type="scientific">Devosia aurantiaca</name>
    <dbReference type="NCBI Taxonomy" id="2714858"/>
    <lineage>
        <taxon>Bacteria</taxon>
        <taxon>Pseudomonadati</taxon>
        <taxon>Pseudomonadota</taxon>
        <taxon>Alphaproteobacteria</taxon>
        <taxon>Hyphomicrobiales</taxon>
        <taxon>Devosiaceae</taxon>
        <taxon>Devosia</taxon>
    </lineage>
</organism>
<evidence type="ECO:0000256" key="1">
    <source>
        <dbReference type="ARBA" id="ARBA00007689"/>
    </source>
</evidence>
<dbReference type="EMBL" id="JAALFG010000002">
    <property type="protein sequence ID" value="NGP18173.1"/>
    <property type="molecule type" value="Genomic_DNA"/>
</dbReference>
<comment type="similarity">
    <text evidence="1">Belongs to the YciI family.</text>
</comment>
<dbReference type="InterPro" id="IPR005545">
    <property type="entry name" value="YCII"/>
</dbReference>
<dbReference type="InterPro" id="IPR011008">
    <property type="entry name" value="Dimeric_a/b-barrel"/>
</dbReference>
<name>A0A6M1SUW4_9HYPH</name>
<gene>
    <name evidence="3" type="ORF">G5575_11315</name>
</gene>
<proteinExistence type="inferred from homology"/>
<evidence type="ECO:0000313" key="4">
    <source>
        <dbReference type="Proteomes" id="UP000474802"/>
    </source>
</evidence>
<dbReference type="PANTHER" id="PTHR35174">
    <property type="entry name" value="BLL7171 PROTEIN-RELATED"/>
    <property type="match status" value="1"/>
</dbReference>
<dbReference type="AlphaFoldDB" id="A0A6M1SUW4"/>
<feature type="domain" description="YCII-related" evidence="2">
    <location>
        <begin position="1"/>
        <end position="114"/>
    </location>
</feature>
<sequence length="130" mass="14450">MRFMALVYFEPGAMDHLTPEDVRLLDDATIRHDRKLRDSGHLIFASPLAQAETARSLRTVDGALIATDGPFSEGKEVVGGFLLLEAESLEALMPLFEDDPILQYGRMEIRPLVEHTHSETGEGRPDFALS</sequence>
<keyword evidence="4" id="KW-1185">Reference proteome</keyword>
<dbReference type="PANTHER" id="PTHR35174:SF3">
    <property type="entry name" value="BLL7171 PROTEIN"/>
    <property type="match status" value="1"/>
</dbReference>
<protein>
    <submittedName>
        <fullName evidence="3">YciI family protein</fullName>
    </submittedName>
</protein>
<dbReference type="Pfam" id="PF03795">
    <property type="entry name" value="YCII"/>
    <property type="match status" value="1"/>
</dbReference>
<evidence type="ECO:0000313" key="3">
    <source>
        <dbReference type="EMBL" id="NGP18173.1"/>
    </source>
</evidence>
<evidence type="ECO:0000259" key="2">
    <source>
        <dbReference type="Pfam" id="PF03795"/>
    </source>
</evidence>
<dbReference type="SUPFAM" id="SSF54909">
    <property type="entry name" value="Dimeric alpha+beta barrel"/>
    <property type="match status" value="1"/>
</dbReference>
<reference evidence="3 4" key="2">
    <citation type="submission" date="2020-03" db="EMBL/GenBank/DDBJ databases">
        <title>Devosia chinhatensis sp. nov., isolated from a hexachlorocyclohexane (HCH) dump site in India.</title>
        <authorList>
            <person name="Kumar M."/>
            <person name="Lal R."/>
        </authorList>
    </citation>
    <scope>NUCLEOTIDE SEQUENCE [LARGE SCALE GENOMIC DNA]</scope>
    <source>
        <strain evidence="3 4">H239</strain>
    </source>
</reference>
<dbReference type="RefSeq" id="WP_164534401.1">
    <property type="nucleotide sequence ID" value="NZ_JAALFG010000002.1"/>
</dbReference>
<accession>A0A6M1SUW4</accession>
<reference evidence="3 4" key="1">
    <citation type="submission" date="2020-02" db="EMBL/GenBank/DDBJ databases">
        <authorList>
            <person name="Khan S.A."/>
            <person name="Jeon C.O."/>
            <person name="Chun B.H."/>
        </authorList>
    </citation>
    <scope>NUCLEOTIDE SEQUENCE [LARGE SCALE GENOMIC DNA]</scope>
    <source>
        <strain evidence="3 4">H239</strain>
    </source>
</reference>
<comment type="caution">
    <text evidence="3">The sequence shown here is derived from an EMBL/GenBank/DDBJ whole genome shotgun (WGS) entry which is preliminary data.</text>
</comment>
<dbReference type="Gene3D" id="3.30.70.1060">
    <property type="entry name" value="Dimeric alpha+beta barrel"/>
    <property type="match status" value="1"/>
</dbReference>
<dbReference type="Proteomes" id="UP000474802">
    <property type="component" value="Unassembled WGS sequence"/>
</dbReference>